<keyword evidence="4" id="KW-0732">Signal</keyword>
<dbReference type="Gene3D" id="1.20.120.1770">
    <property type="match status" value="1"/>
</dbReference>
<evidence type="ECO:0000256" key="8">
    <source>
        <dbReference type="SAM" id="MobiDB-lite"/>
    </source>
</evidence>
<feature type="transmembrane region" description="Helical" evidence="9">
    <location>
        <begin position="453"/>
        <end position="475"/>
    </location>
</feature>
<name>A0A835SLI6_9CHLO</name>
<evidence type="ECO:0000256" key="7">
    <source>
        <dbReference type="ARBA" id="ARBA00023136"/>
    </source>
</evidence>
<feature type="compositionally biased region" description="Low complexity" evidence="8">
    <location>
        <begin position="160"/>
        <end position="189"/>
    </location>
</feature>
<evidence type="ECO:0000256" key="1">
    <source>
        <dbReference type="ARBA" id="ARBA00004370"/>
    </source>
</evidence>
<evidence type="ECO:0000256" key="4">
    <source>
        <dbReference type="ARBA" id="ARBA00022729"/>
    </source>
</evidence>
<dbReference type="InterPro" id="IPR005018">
    <property type="entry name" value="DOMON_domain"/>
</dbReference>
<dbReference type="GO" id="GO:0016020">
    <property type="term" value="C:membrane"/>
    <property type="evidence" value="ECO:0007669"/>
    <property type="project" value="UniProtKB-SubCell"/>
</dbReference>
<proteinExistence type="predicted"/>
<evidence type="ECO:0000256" key="6">
    <source>
        <dbReference type="ARBA" id="ARBA00022989"/>
    </source>
</evidence>
<dbReference type="OrthoDB" id="544907at2759"/>
<dbReference type="CDD" id="cd09631">
    <property type="entry name" value="DOMON_DOH"/>
    <property type="match status" value="1"/>
</dbReference>
<protein>
    <recommendedName>
        <fullName evidence="10">Cytochrome b561 domain-containing protein</fullName>
    </recommendedName>
</protein>
<comment type="subcellular location">
    <subcellularLocation>
        <location evidence="1">Membrane</location>
    </subcellularLocation>
</comment>
<evidence type="ECO:0000313" key="12">
    <source>
        <dbReference type="Proteomes" id="UP000613740"/>
    </source>
</evidence>
<keyword evidence="7 9" id="KW-0472">Membrane</keyword>
<feature type="compositionally biased region" description="Low complexity" evidence="8">
    <location>
        <begin position="374"/>
        <end position="384"/>
    </location>
</feature>
<dbReference type="SMART" id="SM00665">
    <property type="entry name" value="B561"/>
    <property type="match status" value="1"/>
</dbReference>
<dbReference type="PANTHER" id="PTHR23130">
    <property type="entry name" value="CYTOCHROME B561 AND DOMON DOMAIN-CONTAINING PROTEIN"/>
    <property type="match status" value="1"/>
</dbReference>
<dbReference type="AlphaFoldDB" id="A0A835SLI6"/>
<dbReference type="CDD" id="cd08760">
    <property type="entry name" value="Cyt_b561_FRRS1_like"/>
    <property type="match status" value="1"/>
</dbReference>
<feature type="transmembrane region" description="Helical" evidence="9">
    <location>
        <begin position="542"/>
        <end position="561"/>
    </location>
</feature>
<dbReference type="InterPro" id="IPR006593">
    <property type="entry name" value="Cyt_b561/ferric_Rdtase_TM"/>
</dbReference>
<feature type="transmembrane region" description="Helical" evidence="9">
    <location>
        <begin position="609"/>
        <end position="635"/>
    </location>
</feature>
<evidence type="ECO:0000259" key="10">
    <source>
        <dbReference type="PROSITE" id="PS50939"/>
    </source>
</evidence>
<evidence type="ECO:0000256" key="3">
    <source>
        <dbReference type="ARBA" id="ARBA00022692"/>
    </source>
</evidence>
<feature type="region of interest" description="Disordered" evidence="8">
    <location>
        <begin position="129"/>
        <end position="189"/>
    </location>
</feature>
<keyword evidence="3 9" id="KW-0812">Transmembrane</keyword>
<feature type="domain" description="Cytochrome b561" evidence="10">
    <location>
        <begin position="398"/>
        <end position="634"/>
    </location>
</feature>
<feature type="compositionally biased region" description="Low complexity" evidence="8">
    <location>
        <begin position="772"/>
        <end position="820"/>
    </location>
</feature>
<sequence>MRPHGAPSTDSSITFTIKSTSSNTAVSSLCAGATYTILVAYPQTRETLLTASLGSLGGSSSCPNKRVYTGDASSHSATFTLPCAVNGATSMTFKATTATSRWGSFLQGSTTLPISASCGCTSSSPAPASAAASASPSPKPSPSASSGPLPPTASTPSPSPAASSSGSSSDTSSSSSSSRSSSGSSTDSASASTAAATTCAPSTLGYACSLALPGGGGEALHWTAGTAAPPDNACTRSSSSSSSATSTSATASSTATANLVHFALSSPQSGYLSIGFTQRAGMMAPANAVIGRIASGSATVETYYMTSYDLDPPTNNGWAAGAAVLSTSAGGTVLCFTVAADGAAAAAAAASGHRRRQLSTAAATAATMPRRSLAATTTTTTTTTSTTTAAAAAASSSITNALGLNAAALELIWASHRSADLTATHSRWGGVSLNGLSGAAAASAASRRRDQMLALHGALAAAGWVLLVPLGLLLARHRRNVSALRRAPRVVVVAGASWDMWLALHVGCVFLGTASGAASIGVAAAELRGSGASDGSTLAHRVTGWAVLGLAVLQMLSGGIRPAPGASRRRLWTLLHANLGRAAALLAWSCTGLGVFLAVTRYSQDLTAWAAPLAATLALLLGAELGLTAAAALVAEAAYAAAPPPPPPGPDALAALLPPAPAPGLPVVGYPASAVNGALPSSQQQMQMQMPVQQQQQQQQQQRYQGVYVLPAAAAASTGTASANQMAQMVCGNGGGGGGGGGGSSRHQLFQPYQQPYHYQQEVTALPPITATGAASGATADGTVTTRPPSSSRQAQAAPRPPSAAGAAPAPAASSASSSASGGGAVQLGPLRRQQSPPSLGDSGYGDGALGLRGNKK</sequence>
<evidence type="ECO:0000256" key="9">
    <source>
        <dbReference type="SAM" id="Phobius"/>
    </source>
</evidence>
<dbReference type="Proteomes" id="UP000613740">
    <property type="component" value="Unassembled WGS sequence"/>
</dbReference>
<dbReference type="SMART" id="SM00664">
    <property type="entry name" value="DoH"/>
    <property type="match status" value="1"/>
</dbReference>
<keyword evidence="6 9" id="KW-1133">Transmembrane helix</keyword>
<keyword evidence="5" id="KW-0249">Electron transport</keyword>
<dbReference type="EMBL" id="JAEHOD010000086">
    <property type="protein sequence ID" value="KAG2429397.1"/>
    <property type="molecule type" value="Genomic_DNA"/>
</dbReference>
<evidence type="ECO:0000256" key="5">
    <source>
        <dbReference type="ARBA" id="ARBA00022982"/>
    </source>
</evidence>
<comment type="caution">
    <text evidence="11">The sequence shown here is derived from an EMBL/GenBank/DDBJ whole genome shotgun (WGS) entry which is preliminary data.</text>
</comment>
<feature type="compositionally biased region" description="Low complexity" evidence="8">
    <location>
        <begin position="129"/>
        <end position="147"/>
    </location>
</feature>
<feature type="transmembrane region" description="Helical" evidence="9">
    <location>
        <begin position="496"/>
        <end position="522"/>
    </location>
</feature>
<keyword evidence="2" id="KW-0813">Transport</keyword>
<feature type="region of interest" description="Disordered" evidence="8">
    <location>
        <begin position="360"/>
        <end position="384"/>
    </location>
</feature>
<dbReference type="PANTHER" id="PTHR23130:SF171">
    <property type="entry name" value="OS01G0895300 PROTEIN"/>
    <property type="match status" value="1"/>
</dbReference>
<gene>
    <name evidence="11" type="ORF">HYH02_014054</name>
</gene>
<dbReference type="InterPro" id="IPR045266">
    <property type="entry name" value="DOH_DOMON"/>
</dbReference>
<accession>A0A835SLI6</accession>
<feature type="compositionally biased region" description="Pro residues" evidence="8">
    <location>
        <begin position="148"/>
        <end position="159"/>
    </location>
</feature>
<feature type="region of interest" description="Disordered" evidence="8">
    <location>
        <begin position="772"/>
        <end position="857"/>
    </location>
</feature>
<feature type="transmembrane region" description="Helical" evidence="9">
    <location>
        <begin position="582"/>
        <end position="603"/>
    </location>
</feature>
<dbReference type="PROSITE" id="PS50939">
    <property type="entry name" value="CYTOCHROME_B561"/>
    <property type="match status" value="1"/>
</dbReference>
<evidence type="ECO:0000313" key="11">
    <source>
        <dbReference type="EMBL" id="KAG2429397.1"/>
    </source>
</evidence>
<evidence type="ECO:0000256" key="2">
    <source>
        <dbReference type="ARBA" id="ARBA00022448"/>
    </source>
</evidence>
<keyword evidence="12" id="KW-1185">Reference proteome</keyword>
<reference evidence="11" key="1">
    <citation type="journal article" date="2020" name="bioRxiv">
        <title>Comparative genomics of Chlamydomonas.</title>
        <authorList>
            <person name="Craig R.J."/>
            <person name="Hasan A.R."/>
            <person name="Ness R.W."/>
            <person name="Keightley P.D."/>
        </authorList>
    </citation>
    <scope>NUCLEOTIDE SEQUENCE</scope>
    <source>
        <strain evidence="11">CCAP 11/173</strain>
    </source>
</reference>
<organism evidence="11 12">
    <name type="scientific">Chlamydomonas schloesseri</name>
    <dbReference type="NCBI Taxonomy" id="2026947"/>
    <lineage>
        <taxon>Eukaryota</taxon>
        <taxon>Viridiplantae</taxon>
        <taxon>Chlorophyta</taxon>
        <taxon>core chlorophytes</taxon>
        <taxon>Chlorophyceae</taxon>
        <taxon>CS clade</taxon>
        <taxon>Chlamydomonadales</taxon>
        <taxon>Chlamydomonadaceae</taxon>
        <taxon>Chlamydomonas</taxon>
    </lineage>
</organism>